<evidence type="ECO:0000313" key="4">
    <source>
        <dbReference type="Proteomes" id="UP000094020"/>
    </source>
</evidence>
<dbReference type="GeneID" id="30172066"/>
<sequence length="157" mass="18458">MLKTLYPLSNINNHHPIPKSTSSNKKEKHLSKSLKSNKIDTSLQFQKLNKKSKSNKRLNNEQLIPSAYLFIGRMNLTPFVFCNIGIISKNNLNWIINGIINENDYLKEIDFRRLARFENKFWNDSTNEMERKITIVEEEKKNHKDFTFVEVVDLTSV</sequence>
<reference evidence="3" key="2">
    <citation type="submission" date="2013-07" db="EMBL/GenBank/DDBJ databases">
        <authorList>
            <consortium name="The Broad Institute Genome Sequencing Platform"/>
            <person name="Cuomo C."/>
            <person name="Litvintseva A."/>
            <person name="Chen Y."/>
            <person name="Heitman J."/>
            <person name="Sun S."/>
            <person name="Springer D."/>
            <person name="Dromer F."/>
            <person name="Young S.K."/>
            <person name="Zeng Q."/>
            <person name="Gargeya S."/>
            <person name="Fitzgerald M."/>
            <person name="Abouelleil A."/>
            <person name="Alvarado L."/>
            <person name="Berlin A.M."/>
            <person name="Chapman S.B."/>
            <person name="Dewar J."/>
            <person name="Goldberg J."/>
            <person name="Griggs A."/>
            <person name="Gujja S."/>
            <person name="Hansen M."/>
            <person name="Howarth C."/>
            <person name="Imamovic A."/>
            <person name="Larimer J."/>
            <person name="McCowan C."/>
            <person name="Murphy C."/>
            <person name="Pearson M."/>
            <person name="Priest M."/>
            <person name="Roberts A."/>
            <person name="Saif S."/>
            <person name="Shea T."/>
            <person name="Sykes S."/>
            <person name="Wortman J."/>
            <person name="Nusbaum C."/>
            <person name="Birren B."/>
        </authorList>
    </citation>
    <scope>NUCLEOTIDE SEQUENCE</scope>
    <source>
        <strain evidence="3">CBS 10737</strain>
    </source>
</reference>
<dbReference type="AlphaFoldDB" id="A0A1B9I4C9"/>
<feature type="region of interest" description="Disordered" evidence="1">
    <location>
        <begin position="1"/>
        <end position="33"/>
    </location>
</feature>
<dbReference type="KEGG" id="kpin:30172066"/>
<accession>A0A1B9I4C9</accession>
<proteinExistence type="predicted"/>
<gene>
    <name evidence="2" type="ORF">I206_03697</name>
    <name evidence="3" type="ORF">I206_105397</name>
</gene>
<dbReference type="EMBL" id="CP144525">
    <property type="protein sequence ID" value="WWC71441.1"/>
    <property type="molecule type" value="Genomic_DNA"/>
</dbReference>
<evidence type="ECO:0000313" key="3">
    <source>
        <dbReference type="EMBL" id="WWC71441.1"/>
    </source>
</evidence>
<reference evidence="2" key="1">
    <citation type="submission" date="2013-07" db="EMBL/GenBank/DDBJ databases">
        <title>The Genome Sequence of Cryptococcus pinus CBS10737.</title>
        <authorList>
            <consortium name="The Broad Institute Genome Sequencing Platform"/>
            <person name="Cuomo C."/>
            <person name="Litvintseva A."/>
            <person name="Chen Y."/>
            <person name="Heitman J."/>
            <person name="Sun S."/>
            <person name="Springer D."/>
            <person name="Dromer F."/>
            <person name="Young S.K."/>
            <person name="Zeng Q."/>
            <person name="Gargeya S."/>
            <person name="Fitzgerald M."/>
            <person name="Abouelleil A."/>
            <person name="Alvarado L."/>
            <person name="Berlin A.M."/>
            <person name="Chapman S.B."/>
            <person name="Dewar J."/>
            <person name="Goldberg J."/>
            <person name="Griggs A."/>
            <person name="Gujja S."/>
            <person name="Hansen M."/>
            <person name="Howarth C."/>
            <person name="Imamovic A."/>
            <person name="Larimer J."/>
            <person name="McCowan C."/>
            <person name="Murphy C."/>
            <person name="Pearson M."/>
            <person name="Priest M."/>
            <person name="Roberts A."/>
            <person name="Saif S."/>
            <person name="Shea T."/>
            <person name="Sykes S."/>
            <person name="Wortman J."/>
            <person name="Nusbaum C."/>
            <person name="Birren B."/>
        </authorList>
    </citation>
    <scope>NUCLEOTIDE SEQUENCE [LARGE SCALE GENOMIC DNA]</scope>
    <source>
        <strain evidence="2">CBS 10737</strain>
    </source>
</reference>
<dbReference type="EMBL" id="KI894010">
    <property type="protein sequence ID" value="OCF50376.1"/>
    <property type="molecule type" value="Genomic_DNA"/>
</dbReference>
<dbReference type="Proteomes" id="UP000094020">
    <property type="component" value="Chromosome 7"/>
</dbReference>
<name>A0A1B9I4C9_9TREE</name>
<reference evidence="2" key="3">
    <citation type="submission" date="2016-07" db="EMBL/GenBank/DDBJ databases">
        <title>Evolution of pathogenesis and genome organization in the Tremellales.</title>
        <authorList>
            <person name="Cuomo C."/>
            <person name="Litvintseva A."/>
            <person name="Heitman J."/>
            <person name="Chen Y."/>
            <person name="Sun S."/>
            <person name="Springer D."/>
            <person name="Dromer F."/>
            <person name="Young S."/>
            <person name="Zeng Q."/>
            <person name="Chapman S."/>
            <person name="Gujja S."/>
            <person name="Saif S."/>
            <person name="Birren B."/>
        </authorList>
    </citation>
    <scope>NUCLEOTIDE SEQUENCE</scope>
    <source>
        <strain evidence="2">CBS 10737</strain>
    </source>
</reference>
<keyword evidence="4" id="KW-1185">Reference proteome</keyword>
<evidence type="ECO:0000256" key="1">
    <source>
        <dbReference type="SAM" id="MobiDB-lite"/>
    </source>
</evidence>
<protein>
    <submittedName>
        <fullName evidence="2">Uncharacterized protein</fullName>
    </submittedName>
</protein>
<organism evidence="2">
    <name type="scientific">Kwoniella pini CBS 10737</name>
    <dbReference type="NCBI Taxonomy" id="1296096"/>
    <lineage>
        <taxon>Eukaryota</taxon>
        <taxon>Fungi</taxon>
        <taxon>Dikarya</taxon>
        <taxon>Basidiomycota</taxon>
        <taxon>Agaricomycotina</taxon>
        <taxon>Tremellomycetes</taxon>
        <taxon>Tremellales</taxon>
        <taxon>Cryptococcaceae</taxon>
        <taxon>Kwoniella</taxon>
    </lineage>
</organism>
<evidence type="ECO:0000313" key="2">
    <source>
        <dbReference type="EMBL" id="OCF50376.1"/>
    </source>
</evidence>
<reference evidence="3" key="4">
    <citation type="submission" date="2024-02" db="EMBL/GenBank/DDBJ databases">
        <title>Comparative genomics of Cryptococcus and Kwoniella reveals pathogenesis evolution and contrasting modes of karyotype evolution via chromosome fusion or intercentromeric recombination.</title>
        <authorList>
            <person name="Coelho M.A."/>
            <person name="David-Palma M."/>
            <person name="Shea T."/>
            <person name="Bowers K."/>
            <person name="McGinley-Smith S."/>
            <person name="Mohammad A.W."/>
            <person name="Gnirke A."/>
            <person name="Yurkov A.M."/>
            <person name="Nowrousian M."/>
            <person name="Sun S."/>
            <person name="Cuomo C.A."/>
            <person name="Heitman J."/>
        </authorList>
    </citation>
    <scope>NUCLEOTIDE SEQUENCE</scope>
    <source>
        <strain evidence="3">CBS 10737</strain>
    </source>
</reference>
<dbReference type="RefSeq" id="XP_019011595.1">
    <property type="nucleotide sequence ID" value="XM_019155441.1"/>
</dbReference>